<name>A0A6A6DDJ5_9PEZI</name>
<keyword evidence="3" id="KW-1185">Reference proteome</keyword>
<dbReference type="EMBL" id="ML994687">
    <property type="protein sequence ID" value="KAF2177541.1"/>
    <property type="molecule type" value="Genomic_DNA"/>
</dbReference>
<feature type="compositionally biased region" description="Basic residues" evidence="1">
    <location>
        <begin position="95"/>
        <end position="104"/>
    </location>
</feature>
<dbReference type="Proteomes" id="UP000800200">
    <property type="component" value="Unassembled WGS sequence"/>
</dbReference>
<dbReference type="AlphaFoldDB" id="A0A6A6DDJ5"/>
<gene>
    <name evidence="2" type="ORF">K469DRAFT_807454</name>
</gene>
<feature type="compositionally biased region" description="Polar residues" evidence="1">
    <location>
        <begin position="23"/>
        <end position="34"/>
    </location>
</feature>
<evidence type="ECO:0000313" key="2">
    <source>
        <dbReference type="EMBL" id="KAF2177541.1"/>
    </source>
</evidence>
<feature type="region of interest" description="Disordered" evidence="1">
    <location>
        <begin position="1"/>
        <end position="104"/>
    </location>
</feature>
<proteinExistence type="predicted"/>
<organism evidence="2 3">
    <name type="scientific">Zopfia rhizophila CBS 207.26</name>
    <dbReference type="NCBI Taxonomy" id="1314779"/>
    <lineage>
        <taxon>Eukaryota</taxon>
        <taxon>Fungi</taxon>
        <taxon>Dikarya</taxon>
        <taxon>Ascomycota</taxon>
        <taxon>Pezizomycotina</taxon>
        <taxon>Dothideomycetes</taxon>
        <taxon>Dothideomycetes incertae sedis</taxon>
        <taxon>Zopfiaceae</taxon>
        <taxon>Zopfia</taxon>
    </lineage>
</organism>
<sequence>MANNKTQGKSQQRRGIAPPATGTDYSGSAGTPVTKTRDEWLKRLRKRPQKETTEQPTAQGYRSKKLPAATKVVKRKGGGQVEPESKSGVTSGSKGRPRQRQPAR</sequence>
<accession>A0A6A6DDJ5</accession>
<feature type="compositionally biased region" description="Polar residues" evidence="1">
    <location>
        <begin position="1"/>
        <end position="10"/>
    </location>
</feature>
<reference evidence="2" key="1">
    <citation type="journal article" date="2020" name="Stud. Mycol.">
        <title>101 Dothideomycetes genomes: a test case for predicting lifestyles and emergence of pathogens.</title>
        <authorList>
            <person name="Haridas S."/>
            <person name="Albert R."/>
            <person name="Binder M."/>
            <person name="Bloem J."/>
            <person name="Labutti K."/>
            <person name="Salamov A."/>
            <person name="Andreopoulos B."/>
            <person name="Baker S."/>
            <person name="Barry K."/>
            <person name="Bills G."/>
            <person name="Bluhm B."/>
            <person name="Cannon C."/>
            <person name="Castanera R."/>
            <person name="Culley D."/>
            <person name="Daum C."/>
            <person name="Ezra D."/>
            <person name="Gonzalez J."/>
            <person name="Henrissat B."/>
            <person name="Kuo A."/>
            <person name="Liang C."/>
            <person name="Lipzen A."/>
            <person name="Lutzoni F."/>
            <person name="Magnuson J."/>
            <person name="Mondo S."/>
            <person name="Nolan M."/>
            <person name="Ohm R."/>
            <person name="Pangilinan J."/>
            <person name="Park H.-J."/>
            <person name="Ramirez L."/>
            <person name="Alfaro M."/>
            <person name="Sun H."/>
            <person name="Tritt A."/>
            <person name="Yoshinaga Y."/>
            <person name="Zwiers L.-H."/>
            <person name="Turgeon B."/>
            <person name="Goodwin S."/>
            <person name="Spatafora J."/>
            <person name="Crous P."/>
            <person name="Grigoriev I."/>
        </authorList>
    </citation>
    <scope>NUCLEOTIDE SEQUENCE</scope>
    <source>
        <strain evidence="2">CBS 207.26</strain>
    </source>
</reference>
<evidence type="ECO:0000256" key="1">
    <source>
        <dbReference type="SAM" id="MobiDB-lite"/>
    </source>
</evidence>
<evidence type="ECO:0000313" key="3">
    <source>
        <dbReference type="Proteomes" id="UP000800200"/>
    </source>
</evidence>
<protein>
    <submittedName>
        <fullName evidence="2">Uncharacterized protein</fullName>
    </submittedName>
</protein>